<evidence type="ECO:0000256" key="5">
    <source>
        <dbReference type="ARBA" id="ARBA00023163"/>
    </source>
</evidence>
<dbReference type="PROSITE" id="PS50949">
    <property type="entry name" value="HTH_GNTR"/>
    <property type="match status" value="1"/>
</dbReference>
<evidence type="ECO:0000256" key="1">
    <source>
        <dbReference type="ARBA" id="ARBA00005384"/>
    </source>
</evidence>
<dbReference type="GO" id="GO:0030170">
    <property type="term" value="F:pyridoxal phosphate binding"/>
    <property type="evidence" value="ECO:0007669"/>
    <property type="project" value="InterPro"/>
</dbReference>
<evidence type="ECO:0000256" key="3">
    <source>
        <dbReference type="ARBA" id="ARBA00023015"/>
    </source>
</evidence>
<evidence type="ECO:0000256" key="2">
    <source>
        <dbReference type="ARBA" id="ARBA00022898"/>
    </source>
</evidence>
<reference evidence="9" key="1">
    <citation type="submission" date="2021-01" db="EMBL/GenBank/DDBJ databases">
        <title>Stenotrophomonas maltophilia.</title>
        <authorList>
            <person name="Yu Y."/>
        </authorList>
    </citation>
    <scope>NUCLEOTIDE SEQUENCE [LARGE SCALE GENOMIC DNA]</scope>
    <source>
        <strain evidence="9">As-6</strain>
    </source>
</reference>
<dbReference type="GO" id="GO:0008483">
    <property type="term" value="F:transaminase activity"/>
    <property type="evidence" value="ECO:0007669"/>
    <property type="project" value="UniProtKB-KW"/>
</dbReference>
<dbReference type="Pfam" id="PF00155">
    <property type="entry name" value="Aminotran_1_2"/>
    <property type="match status" value="1"/>
</dbReference>
<dbReference type="InterPro" id="IPR036388">
    <property type="entry name" value="WH-like_DNA-bd_sf"/>
</dbReference>
<dbReference type="Pfam" id="PF00392">
    <property type="entry name" value="GntR"/>
    <property type="match status" value="1"/>
</dbReference>
<dbReference type="Proteomes" id="UP000784064">
    <property type="component" value="Unassembled WGS sequence"/>
</dbReference>
<dbReference type="Gene3D" id="1.10.10.10">
    <property type="entry name" value="Winged helix-like DNA-binding domain superfamily/Winged helix DNA-binding domain"/>
    <property type="match status" value="1"/>
</dbReference>
<organism evidence="7 10">
    <name type="scientific">Stenotrophomonas lactitubi</name>
    <dbReference type="NCBI Taxonomy" id="2045214"/>
    <lineage>
        <taxon>Bacteria</taxon>
        <taxon>Pseudomonadati</taxon>
        <taxon>Pseudomonadota</taxon>
        <taxon>Gammaproteobacteria</taxon>
        <taxon>Lysobacterales</taxon>
        <taxon>Lysobacteraceae</taxon>
        <taxon>Stenotrophomonas</taxon>
    </lineage>
</organism>
<keyword evidence="4" id="KW-0238">DNA-binding</keyword>
<dbReference type="SMART" id="SM00345">
    <property type="entry name" value="HTH_GNTR"/>
    <property type="match status" value="1"/>
</dbReference>
<keyword evidence="5" id="KW-0804">Transcription</keyword>
<dbReference type="InterPro" id="IPR004839">
    <property type="entry name" value="Aminotransferase_I/II_large"/>
</dbReference>
<dbReference type="InterPro" id="IPR015422">
    <property type="entry name" value="PyrdxlP-dep_Trfase_small"/>
</dbReference>
<sequence>MSRPSSRIDSVIHAVRSRISSRLDGPGSRLPSVRTQATTMGVSVSTVVEAYERLAAEGVIAARAGSGFYVTGPAAPLALAEMEPRLDRAVDPLWVSRQSLETPPGHLKPGCGWMPSDWLYHDGLRRGLRRMARADAAHLVDYAGPLGLPALRQTLQRRAATLGIEASMEQLLLAESGTHAVDLICRFLLKPGDCVLVDDPSYFNYHAMLKAHQVQAIGVPYTHTGPDLEVFASALQEHAPRLYITNAGLHNPTGAVLSATTAHRLLGLAERSELIIIEDDIFADFELRPAPRLAALDGLSRVIHVGSFSKAISAASRCGYIAARPDWIEALTDLKLATSFGGGHLAAHLMQIALTDSGYRRHMQAVRTRLADARKHTLRQVQKLGITPWLQPEAGLFLWCQLPDGRDASAVARLCLREGVVVAPGNAFSQSQKAADYVRFNVSQCQDPKIWQVLGKALATNAPRSHA</sequence>
<keyword evidence="7" id="KW-0032">Aminotransferase</keyword>
<dbReference type="InterPro" id="IPR015421">
    <property type="entry name" value="PyrdxlP-dep_Trfase_major"/>
</dbReference>
<evidence type="ECO:0000259" key="6">
    <source>
        <dbReference type="PROSITE" id="PS50949"/>
    </source>
</evidence>
<dbReference type="PANTHER" id="PTHR46577:SF2">
    <property type="entry name" value="TRANSCRIPTIONAL REGULATORY PROTEIN"/>
    <property type="match status" value="1"/>
</dbReference>
<dbReference type="RefSeq" id="WP_205405063.1">
    <property type="nucleotide sequence ID" value="NZ_JAFFTA010000004.1"/>
</dbReference>
<dbReference type="GO" id="GO:0003700">
    <property type="term" value="F:DNA-binding transcription factor activity"/>
    <property type="evidence" value="ECO:0007669"/>
    <property type="project" value="InterPro"/>
</dbReference>
<gene>
    <name evidence="7" type="ORF">JJW18_04725</name>
    <name evidence="8" type="ORF">JJW19_16915</name>
</gene>
<dbReference type="EMBL" id="JAFFTA010000004">
    <property type="protein sequence ID" value="MBM9912770.1"/>
    <property type="molecule type" value="Genomic_DNA"/>
</dbReference>
<dbReference type="SUPFAM" id="SSF46785">
    <property type="entry name" value="Winged helix' DNA-binding domain"/>
    <property type="match status" value="1"/>
</dbReference>
<dbReference type="Proteomes" id="UP000749453">
    <property type="component" value="Unassembled WGS sequence"/>
</dbReference>
<dbReference type="Gene3D" id="3.40.640.10">
    <property type="entry name" value="Type I PLP-dependent aspartate aminotransferase-like (Major domain)"/>
    <property type="match status" value="1"/>
</dbReference>
<dbReference type="InterPro" id="IPR000524">
    <property type="entry name" value="Tscrpt_reg_HTH_GntR"/>
</dbReference>
<keyword evidence="3" id="KW-0805">Transcription regulation</keyword>
<keyword evidence="2" id="KW-0663">Pyridoxal phosphate</keyword>
<dbReference type="InterPro" id="IPR015424">
    <property type="entry name" value="PyrdxlP-dep_Trfase"/>
</dbReference>
<name>A0AAW4GFM5_9GAMM</name>
<feature type="domain" description="HTH gntR-type" evidence="6">
    <location>
        <begin position="5"/>
        <end position="73"/>
    </location>
</feature>
<dbReference type="AlphaFoldDB" id="A0AAW4GFM5"/>
<dbReference type="InterPro" id="IPR051446">
    <property type="entry name" value="HTH_trans_reg/aminotransferase"/>
</dbReference>
<keyword evidence="7" id="KW-0808">Transferase</keyword>
<reference evidence="7" key="2">
    <citation type="submission" date="2021-01" db="EMBL/GenBank/DDBJ databases">
        <authorList>
            <person name="Yu Y."/>
        </authorList>
    </citation>
    <scope>NUCLEOTIDE SEQUENCE</scope>
    <source>
        <strain evidence="7">As-5</strain>
        <strain evidence="8">As-6</strain>
    </source>
</reference>
<dbReference type="CDD" id="cd07377">
    <property type="entry name" value="WHTH_GntR"/>
    <property type="match status" value="1"/>
</dbReference>
<dbReference type="SUPFAM" id="SSF53383">
    <property type="entry name" value="PLP-dependent transferases"/>
    <property type="match status" value="1"/>
</dbReference>
<dbReference type="InterPro" id="IPR036390">
    <property type="entry name" value="WH_DNA-bd_sf"/>
</dbReference>
<evidence type="ECO:0000256" key="4">
    <source>
        <dbReference type="ARBA" id="ARBA00023125"/>
    </source>
</evidence>
<dbReference type="CDD" id="cd00609">
    <property type="entry name" value="AAT_like"/>
    <property type="match status" value="1"/>
</dbReference>
<protein>
    <submittedName>
        <fullName evidence="7">PLP-dependent aminotransferase family protein</fullName>
    </submittedName>
</protein>
<keyword evidence="9" id="KW-1185">Reference proteome</keyword>
<dbReference type="PANTHER" id="PTHR46577">
    <property type="entry name" value="HTH-TYPE TRANSCRIPTIONAL REGULATORY PROTEIN GABR"/>
    <property type="match status" value="1"/>
</dbReference>
<evidence type="ECO:0000313" key="10">
    <source>
        <dbReference type="Proteomes" id="UP000784064"/>
    </source>
</evidence>
<evidence type="ECO:0000313" key="7">
    <source>
        <dbReference type="EMBL" id="MBM9912770.1"/>
    </source>
</evidence>
<comment type="caution">
    <text evidence="7">The sequence shown here is derived from an EMBL/GenBank/DDBJ whole genome shotgun (WGS) entry which is preliminary data.</text>
</comment>
<dbReference type="Gene3D" id="3.90.1150.10">
    <property type="entry name" value="Aspartate Aminotransferase, domain 1"/>
    <property type="match status" value="1"/>
</dbReference>
<comment type="similarity">
    <text evidence="1">In the C-terminal section; belongs to the class-I pyridoxal-phosphate-dependent aminotransferase family.</text>
</comment>
<dbReference type="GO" id="GO:0003677">
    <property type="term" value="F:DNA binding"/>
    <property type="evidence" value="ECO:0007669"/>
    <property type="project" value="UniProtKB-KW"/>
</dbReference>
<dbReference type="EMBL" id="JAFFTB010000029">
    <property type="protein sequence ID" value="MBM9939816.1"/>
    <property type="molecule type" value="Genomic_DNA"/>
</dbReference>
<evidence type="ECO:0000313" key="9">
    <source>
        <dbReference type="Proteomes" id="UP000749453"/>
    </source>
</evidence>
<evidence type="ECO:0000313" key="8">
    <source>
        <dbReference type="EMBL" id="MBM9939816.1"/>
    </source>
</evidence>
<proteinExistence type="inferred from homology"/>
<accession>A0AAW4GFM5</accession>